<keyword evidence="1" id="KW-0805">Transcription regulation</keyword>
<reference evidence="5" key="1">
    <citation type="submission" date="2020-05" db="EMBL/GenBank/DDBJ databases">
        <authorList>
            <person name="Chiriac C."/>
            <person name="Salcher M."/>
            <person name="Ghai R."/>
            <person name="Kavagutti S V."/>
        </authorList>
    </citation>
    <scope>NUCLEOTIDE SEQUENCE</scope>
</reference>
<keyword evidence="2" id="KW-0238">DNA-binding</keyword>
<name>A0A6J5YIN4_9ZZZZ</name>
<dbReference type="PROSITE" id="PS50977">
    <property type="entry name" value="HTH_TETR_2"/>
    <property type="match status" value="2"/>
</dbReference>
<keyword evidence="3" id="KW-0804">Transcription</keyword>
<protein>
    <submittedName>
        <fullName evidence="5">Unannotated protein</fullName>
    </submittedName>
</protein>
<dbReference type="GO" id="GO:0003700">
    <property type="term" value="F:DNA-binding transcription factor activity"/>
    <property type="evidence" value="ECO:0007669"/>
    <property type="project" value="TreeGrafter"/>
</dbReference>
<proteinExistence type="predicted"/>
<evidence type="ECO:0000313" key="5">
    <source>
        <dbReference type="EMBL" id="CAB4323519.1"/>
    </source>
</evidence>
<sequence length="438" mass="47224">MVGQLAFPRVHLVRRTVAAKTQAVHSAALALIDSDGIDAVTMTEVAELAEVSRAWINTVFSSRSHLIAEVICTHTAASLSTAIDSLTDAIASAVGPAEAGELFERVASEMNQTIVIEQHWHYLEMVAWTFTESDAIEPVQWSLRRVHAALERCVFVADDRGWLRPGLGPVTVTMLLLAASVASRVEGIGADRSIERTPEGSLLRWAISAMFDVDVDVDAQVGAQRRGSHGFGSPFETRHDAVAQRILRSATSELESTGVDGFNLRTVSNDASVSWSAMYRRFPDRRALLEGAGQELLGRLQVTSVEQLRSSLAELRNEESGPAAEVDEEDPVALLAASITALSREQSQGFFIALAATRSTSAAQVLMEQQSERVRAHVDALRSAFGANPGAGVERLAGVCRIIAFAAALFDALPEVDIEPDVLIESYRSLIGRALIGE</sequence>
<organism evidence="5">
    <name type="scientific">freshwater metagenome</name>
    <dbReference type="NCBI Taxonomy" id="449393"/>
    <lineage>
        <taxon>unclassified sequences</taxon>
        <taxon>metagenomes</taxon>
        <taxon>ecological metagenomes</taxon>
    </lineage>
</organism>
<evidence type="ECO:0000256" key="3">
    <source>
        <dbReference type="ARBA" id="ARBA00023163"/>
    </source>
</evidence>
<dbReference type="InterPro" id="IPR009057">
    <property type="entry name" value="Homeodomain-like_sf"/>
</dbReference>
<dbReference type="PANTHER" id="PTHR30055:SF234">
    <property type="entry name" value="HTH-TYPE TRANSCRIPTIONAL REGULATOR BETI"/>
    <property type="match status" value="1"/>
</dbReference>
<dbReference type="SUPFAM" id="SSF46689">
    <property type="entry name" value="Homeodomain-like"/>
    <property type="match status" value="2"/>
</dbReference>
<evidence type="ECO:0000256" key="2">
    <source>
        <dbReference type="ARBA" id="ARBA00023125"/>
    </source>
</evidence>
<dbReference type="InterPro" id="IPR050109">
    <property type="entry name" value="HTH-type_TetR-like_transc_reg"/>
</dbReference>
<evidence type="ECO:0000259" key="4">
    <source>
        <dbReference type="PROSITE" id="PS50977"/>
    </source>
</evidence>
<dbReference type="AlphaFoldDB" id="A0A6J5YIN4"/>
<dbReference type="Pfam" id="PF00440">
    <property type="entry name" value="TetR_N"/>
    <property type="match status" value="1"/>
</dbReference>
<gene>
    <name evidence="5" type="ORF">UFOPK1392_01274</name>
</gene>
<accession>A0A6J5YIN4</accession>
<evidence type="ECO:0000256" key="1">
    <source>
        <dbReference type="ARBA" id="ARBA00023015"/>
    </source>
</evidence>
<dbReference type="PANTHER" id="PTHR30055">
    <property type="entry name" value="HTH-TYPE TRANSCRIPTIONAL REGULATOR RUTR"/>
    <property type="match status" value="1"/>
</dbReference>
<dbReference type="GO" id="GO:0000976">
    <property type="term" value="F:transcription cis-regulatory region binding"/>
    <property type="evidence" value="ECO:0007669"/>
    <property type="project" value="TreeGrafter"/>
</dbReference>
<feature type="domain" description="HTH tetR-type" evidence="4">
    <location>
        <begin position="18"/>
        <end position="78"/>
    </location>
</feature>
<dbReference type="Gene3D" id="1.10.357.10">
    <property type="entry name" value="Tetracycline Repressor, domain 2"/>
    <property type="match status" value="2"/>
</dbReference>
<dbReference type="EMBL" id="CAEMXZ010000050">
    <property type="protein sequence ID" value="CAB4323519.1"/>
    <property type="molecule type" value="Genomic_DNA"/>
</dbReference>
<feature type="domain" description="HTH tetR-type" evidence="4">
    <location>
        <begin position="240"/>
        <end position="300"/>
    </location>
</feature>
<dbReference type="InterPro" id="IPR001647">
    <property type="entry name" value="HTH_TetR"/>
</dbReference>